<evidence type="ECO:0000313" key="2">
    <source>
        <dbReference type="EMBL" id="VDM42112.1"/>
    </source>
</evidence>
<keyword evidence="3" id="KW-1185">Reference proteome</keyword>
<dbReference type="EMBL" id="UYWY01020619">
    <property type="protein sequence ID" value="VDM42112.1"/>
    <property type="molecule type" value="Genomic_DNA"/>
</dbReference>
<reference evidence="4" key="1">
    <citation type="submission" date="2016-06" db="UniProtKB">
        <authorList>
            <consortium name="WormBaseParasite"/>
        </authorList>
    </citation>
    <scope>IDENTIFICATION</scope>
</reference>
<sequence length="108" mass="12457">MQPTPKWHSQGRKRVQLTSLLTTLKLPDLMLRRRLLPQKARLADILIDYDSFIDSIALASIERIESGYQLISVKEGHILSSKQKEKSEVVRAIICVEEQLWIRNRCGS</sequence>
<dbReference type="Proteomes" id="UP000050794">
    <property type="component" value="Unassembled WGS sequence"/>
</dbReference>
<name>A0A183UQM1_TOXCA</name>
<dbReference type="WBParaSite" id="TCNE_0001079101-mRNA-1">
    <property type="protein sequence ID" value="TCNE_0001079101-mRNA-1"/>
    <property type="gene ID" value="TCNE_0001079101"/>
</dbReference>
<dbReference type="InterPro" id="IPR008737">
    <property type="entry name" value="DUF1758"/>
</dbReference>
<evidence type="ECO:0000259" key="1">
    <source>
        <dbReference type="Pfam" id="PF05585"/>
    </source>
</evidence>
<gene>
    <name evidence="2" type="ORF">TCNE_LOCUS10791</name>
</gene>
<feature type="domain" description="DUF1758" evidence="1">
    <location>
        <begin position="33"/>
        <end position="89"/>
    </location>
</feature>
<organism evidence="3 4">
    <name type="scientific">Toxocara canis</name>
    <name type="common">Canine roundworm</name>
    <dbReference type="NCBI Taxonomy" id="6265"/>
    <lineage>
        <taxon>Eukaryota</taxon>
        <taxon>Metazoa</taxon>
        <taxon>Ecdysozoa</taxon>
        <taxon>Nematoda</taxon>
        <taxon>Chromadorea</taxon>
        <taxon>Rhabditida</taxon>
        <taxon>Spirurina</taxon>
        <taxon>Ascaridomorpha</taxon>
        <taxon>Ascaridoidea</taxon>
        <taxon>Toxocaridae</taxon>
        <taxon>Toxocara</taxon>
    </lineage>
</organism>
<accession>A0A183UQM1</accession>
<evidence type="ECO:0000313" key="4">
    <source>
        <dbReference type="WBParaSite" id="TCNE_0001079101-mRNA-1"/>
    </source>
</evidence>
<evidence type="ECO:0000313" key="3">
    <source>
        <dbReference type="Proteomes" id="UP000050794"/>
    </source>
</evidence>
<proteinExistence type="predicted"/>
<protein>
    <submittedName>
        <fullName evidence="4">DUF1758 domain-containing protein</fullName>
    </submittedName>
</protein>
<dbReference type="Pfam" id="PF05585">
    <property type="entry name" value="DUF1758"/>
    <property type="match status" value="1"/>
</dbReference>
<reference evidence="2 3" key="2">
    <citation type="submission" date="2018-11" db="EMBL/GenBank/DDBJ databases">
        <authorList>
            <consortium name="Pathogen Informatics"/>
        </authorList>
    </citation>
    <scope>NUCLEOTIDE SEQUENCE [LARGE SCALE GENOMIC DNA]</scope>
</reference>
<dbReference type="AlphaFoldDB" id="A0A183UQM1"/>